<feature type="region of interest" description="Disordered" evidence="1">
    <location>
        <begin position="583"/>
        <end position="602"/>
    </location>
</feature>
<dbReference type="Pfam" id="PF16510">
    <property type="entry name" value="P22_portal"/>
    <property type="match status" value="1"/>
</dbReference>
<dbReference type="RefSeq" id="WP_184139939.1">
    <property type="nucleotide sequence ID" value="NZ_JACHIK010000001.1"/>
</dbReference>
<dbReference type="Proteomes" id="UP000535406">
    <property type="component" value="Unassembled WGS sequence"/>
</dbReference>
<reference evidence="2 3" key="1">
    <citation type="submission" date="2020-08" db="EMBL/GenBank/DDBJ databases">
        <title>Genomic Encyclopedia of Type Strains, Phase IV (KMG-IV): sequencing the most valuable type-strain genomes for metagenomic binning, comparative biology and taxonomic classification.</title>
        <authorList>
            <person name="Goeker M."/>
        </authorList>
    </citation>
    <scope>NUCLEOTIDE SEQUENCE [LARGE SCALE GENOMIC DNA]</scope>
    <source>
        <strain evidence="2 3">DSM 21319</strain>
    </source>
</reference>
<proteinExistence type="predicted"/>
<name>A0A7W7YR41_9HYPH</name>
<keyword evidence="3" id="KW-1185">Reference proteome</keyword>
<evidence type="ECO:0000313" key="3">
    <source>
        <dbReference type="Proteomes" id="UP000535406"/>
    </source>
</evidence>
<dbReference type="AlphaFoldDB" id="A0A7W7YR41"/>
<comment type="caution">
    <text evidence="2">The sequence shown here is derived from an EMBL/GenBank/DDBJ whole genome shotgun (WGS) entry which is preliminary data.</text>
</comment>
<evidence type="ECO:0008006" key="4">
    <source>
        <dbReference type="Google" id="ProtNLM"/>
    </source>
</evidence>
<dbReference type="InterPro" id="IPR032427">
    <property type="entry name" value="P22_portal"/>
</dbReference>
<dbReference type="EMBL" id="JACHIK010000001">
    <property type="protein sequence ID" value="MBB5040811.1"/>
    <property type="molecule type" value="Genomic_DNA"/>
</dbReference>
<evidence type="ECO:0000313" key="2">
    <source>
        <dbReference type="EMBL" id="MBB5040811.1"/>
    </source>
</evidence>
<gene>
    <name evidence="2" type="ORF">HNQ66_000189</name>
</gene>
<organism evidence="2 3">
    <name type="scientific">Shinella fusca</name>
    <dbReference type="NCBI Taxonomy" id="544480"/>
    <lineage>
        <taxon>Bacteria</taxon>
        <taxon>Pseudomonadati</taxon>
        <taxon>Pseudomonadota</taxon>
        <taxon>Alphaproteobacteria</taxon>
        <taxon>Hyphomicrobiales</taxon>
        <taxon>Rhizobiaceae</taxon>
        <taxon>Shinella</taxon>
    </lineage>
</organism>
<sequence length="629" mass="71425">MADVLNDDGLAKGAPVPQKFKEWFINDRSHLEEWREEAREDYEFVAGRQFSDEEMKALKKKKRPVVVFNRIQPVIDSIHGNEIGNRRETRYIPREMGDVKPNELLTGAGEWFRDKAHAESNESDAFWDTIVCGIGCTESRIDYESSQEGTPEICRVDPMEMYWDYDAKQRNLADARRVWRVRRIPISEALNMFPGYSRAEIDAQWTTADDLKSAQYDPEQNAGDDKASDGMVTLVQCQWIERESYYIAEDPLTGQQSEFTTGEYATVNKRLKKIAGMEMQGVRLRRKVRKQAFLGEVVLATGPAPCPHEFSFQFMTGKRDRNKNTWYGIVRSMKDPQRWANKWLSQMMHIMNSNSKGGLLAEKGAFANQRQAEESWSDPSAITWMEDGAITANKVKEKAPAQFPVGFQQLTEFAISSIRDTSGVSVEMLGLREAGQAASLEMSRKQAGMTILQPFFDSLKYYRELQGSVMLYYIQHDLSDGRLIKIVGEEGARYVPLMRQATEDYDIIVDDAPTSPNQKEAAWVVMMQLLPAFAKLIPPQMLITMLEYSPLPSTIVEKLKQQAQQMAEQQAQAAQQQQQIAEAKEGADIDKTKSEAEKNRASIEIDAQELSLKKAEATIGVLQGLMPIQ</sequence>
<evidence type="ECO:0000256" key="1">
    <source>
        <dbReference type="SAM" id="MobiDB-lite"/>
    </source>
</evidence>
<accession>A0A7W7YR41</accession>
<protein>
    <recommendedName>
        <fullName evidence="4">Phage portal protein</fullName>
    </recommendedName>
</protein>